<accession>A0A915I164</accession>
<evidence type="ECO:0000313" key="1">
    <source>
        <dbReference type="Proteomes" id="UP000887565"/>
    </source>
</evidence>
<sequence>MVELLMKLLQEINVFQHENKPYCDQCYSALFGPKGGPTSFTVKSRVLLTILQDMVTAAPKVTRFIHSSVPRGRDIRHCHLSKK</sequence>
<protein>
    <submittedName>
        <fullName evidence="2">Uncharacterized protein</fullName>
    </submittedName>
</protein>
<dbReference type="SUPFAM" id="SSF57716">
    <property type="entry name" value="Glucocorticoid receptor-like (DNA-binding domain)"/>
    <property type="match status" value="1"/>
</dbReference>
<reference evidence="2" key="1">
    <citation type="submission" date="2022-11" db="UniProtKB">
        <authorList>
            <consortium name="WormBaseParasite"/>
        </authorList>
    </citation>
    <scope>IDENTIFICATION</scope>
</reference>
<dbReference type="AlphaFoldDB" id="A0A915I164"/>
<evidence type="ECO:0000313" key="2">
    <source>
        <dbReference type="WBParaSite" id="nRc.2.0.1.t07217-RA"/>
    </source>
</evidence>
<name>A0A915I164_ROMCU</name>
<keyword evidence="1" id="KW-1185">Reference proteome</keyword>
<dbReference type="Proteomes" id="UP000887565">
    <property type="component" value="Unplaced"/>
</dbReference>
<proteinExistence type="predicted"/>
<organism evidence="1 2">
    <name type="scientific">Romanomermis culicivorax</name>
    <name type="common">Nematode worm</name>
    <dbReference type="NCBI Taxonomy" id="13658"/>
    <lineage>
        <taxon>Eukaryota</taxon>
        <taxon>Metazoa</taxon>
        <taxon>Ecdysozoa</taxon>
        <taxon>Nematoda</taxon>
        <taxon>Enoplea</taxon>
        <taxon>Dorylaimia</taxon>
        <taxon>Mermithida</taxon>
        <taxon>Mermithoidea</taxon>
        <taxon>Mermithidae</taxon>
        <taxon>Romanomermis</taxon>
    </lineage>
</organism>
<dbReference type="WBParaSite" id="nRc.2.0.1.t07217-RA">
    <property type="protein sequence ID" value="nRc.2.0.1.t07217-RA"/>
    <property type="gene ID" value="nRc.2.0.1.g07217"/>
</dbReference>